<dbReference type="InterPro" id="IPR004919">
    <property type="entry name" value="GmrSD_N"/>
</dbReference>
<gene>
    <name evidence="2" type="ORF">Melaina855_0770</name>
</gene>
<dbReference type="AlphaFoldDB" id="A0A650EJ13"/>
<dbReference type="EMBL" id="MN577570">
    <property type="protein sequence ID" value="QGT49690.1"/>
    <property type="molecule type" value="Genomic_DNA"/>
</dbReference>
<feature type="domain" description="GmrSD restriction endonucleases N-terminal" evidence="1">
    <location>
        <begin position="11"/>
        <end position="260"/>
    </location>
</feature>
<organism evidence="2">
    <name type="scientific">uncultured Candidatus Melainabacteria bacterium</name>
    <dbReference type="NCBI Taxonomy" id="2682970"/>
    <lineage>
        <taxon>Bacteria</taxon>
        <taxon>Bacillati</taxon>
        <taxon>Candidatus Melainabacteria</taxon>
        <taxon>environmental samples</taxon>
    </lineage>
</organism>
<dbReference type="PANTHER" id="PTHR37292:SF2">
    <property type="entry name" value="DUF262 DOMAIN-CONTAINING PROTEIN"/>
    <property type="match status" value="1"/>
</dbReference>
<proteinExistence type="predicted"/>
<reference evidence="2" key="1">
    <citation type="journal article" date="2020" name="J. ISSAAS">
        <title>Lactobacilli and other gastrointestinal microbiota of Peromyscus leucopus, reservoir host for agents of Lyme disease and other zoonoses in North America.</title>
        <authorList>
            <person name="Milovic A."/>
            <person name="Bassam K."/>
            <person name="Shao H."/>
            <person name="Chatzistamou I."/>
            <person name="Tufts D.M."/>
            <person name="Diuk-Wasser M."/>
            <person name="Barbour A.G."/>
        </authorList>
    </citation>
    <scope>NUCLEOTIDE SEQUENCE</scope>
    <source>
        <strain evidence="2">LL20</strain>
    </source>
</reference>
<accession>A0A650EJ13</accession>
<sequence length="582" mass="68990">MSSGFKSPITIKDAIDKIHSRYYLLPAIQREFTWSSNQIEMLFDSILRGYPINSFMMWKIVSEDIKNNYKFYEFLKSYREFFNVNNTDIDTKGAPDFEAIIDGQQRLTGLYIGLKGSYAYKMPRKWWKDDEDSIPTRKLYLNLYNPVSEKYDNQNKYDFRFLTKYELEKYKNKTEYFWFEVGKILELNNTQKVMLYINNNGLINNNYAVETLSLLYESIHKKSLINYYLEEDQEADKVLDIFIRTNSGGTPLSFSNLLMSISSANWEINDARKVIDSLVKDIYKIGRPSFMIDNDFVLKTCLFLFIDDIKFQLKNFTPENVKIFDKNWDKIQKCIIAAFTLFEKLSFNNSTFRAKNAAIPIIYYIYYNNLEDSITKATYDNEDKKNISKWLLLSFIKSIFGGQSDNVLMRIRDVMRKNKTNKFPINDLINAFKMDATKNYTLDEDFITGLLESQKDTNDAFYVLHLLYPDIDYYNQGIHQDHMHPATIFIDDNKFYSNIPQEDQAFARDPKNWNSVLNLQFLNEHKNEQKGQTPLIKWAKENNISKNQLYIKENTSIDIKDFKQFINDRKTKLKEYMQNLLL</sequence>
<dbReference type="PANTHER" id="PTHR37292">
    <property type="entry name" value="VNG6097C"/>
    <property type="match status" value="1"/>
</dbReference>
<dbReference type="Pfam" id="PF03235">
    <property type="entry name" value="GmrSD_N"/>
    <property type="match status" value="1"/>
</dbReference>
<name>A0A650EJ13_9BACT</name>
<protein>
    <recommendedName>
        <fullName evidence="1">GmrSD restriction endonucleases N-terminal domain-containing protein</fullName>
    </recommendedName>
</protein>
<evidence type="ECO:0000259" key="1">
    <source>
        <dbReference type="Pfam" id="PF03235"/>
    </source>
</evidence>
<evidence type="ECO:0000313" key="2">
    <source>
        <dbReference type="EMBL" id="QGT49690.1"/>
    </source>
</evidence>